<evidence type="ECO:0000256" key="1">
    <source>
        <dbReference type="SAM" id="Phobius"/>
    </source>
</evidence>
<dbReference type="Pfam" id="PF13400">
    <property type="entry name" value="Tad"/>
    <property type="match status" value="1"/>
</dbReference>
<dbReference type="RefSeq" id="WP_284991843.1">
    <property type="nucleotide sequence ID" value="NZ_JAUSRG010000001.1"/>
</dbReference>
<dbReference type="Proteomes" id="UP001242995">
    <property type="component" value="Unassembled WGS sequence"/>
</dbReference>
<proteinExistence type="predicted"/>
<feature type="domain" description="Putative Flp pilus-assembly TadG-like N-terminal" evidence="2">
    <location>
        <begin position="16"/>
        <end position="62"/>
    </location>
</feature>
<evidence type="ECO:0000259" key="2">
    <source>
        <dbReference type="Pfam" id="PF13400"/>
    </source>
</evidence>
<keyword evidence="1" id="KW-1133">Transmembrane helix</keyword>
<dbReference type="EMBL" id="JAUSTF010000002">
    <property type="protein sequence ID" value="MDQ0179941.1"/>
    <property type="molecule type" value="Genomic_DNA"/>
</dbReference>
<sequence>MQRLIRRRDPHDRERGAAGVMVALMMLTLIGVGAVAVDVGQIYAERAQLQNGADAGALAVASSCAKGSCNTSLAGPLANSNANDGASTVKSVDLSVPGKVTVTTSTKDGTTGAGYLSKMFANALNTGPVTVGAQATATWGGPGSGPAILPLAFAPCQFDINGATQTILTHGSTTCVSDSPSGQVIPGGFEWLTPVPGQCAAQVYPDDPSTSGVVDPYAQSKTGLSMPKECKSLIAGYLNTVVAFPVFTEASASGAGGKYYIKGYAAFYLTGYNFPGMTGGDQTGLGGSNNGVRGYFVSWIADPSVYQGGGYTQGGANLPPQLIQ</sequence>
<feature type="transmembrane region" description="Helical" evidence="1">
    <location>
        <begin position="20"/>
        <end position="44"/>
    </location>
</feature>
<comment type="caution">
    <text evidence="3">The sequence shown here is derived from an EMBL/GenBank/DDBJ whole genome shotgun (WGS) entry which is preliminary data.</text>
</comment>
<keyword evidence="1" id="KW-0472">Membrane</keyword>
<dbReference type="InterPro" id="IPR028087">
    <property type="entry name" value="Tad_N"/>
</dbReference>
<evidence type="ECO:0000313" key="4">
    <source>
        <dbReference type="EMBL" id="MDQ0179941.1"/>
    </source>
</evidence>
<dbReference type="AlphaFoldDB" id="A0AAW8DDB4"/>
<protein>
    <submittedName>
        <fullName evidence="3">Flp pilus assembly protein TadG</fullName>
    </submittedName>
</protein>
<dbReference type="EMBL" id="JAUSRG010000001">
    <property type="protein sequence ID" value="MDP9903406.1"/>
    <property type="molecule type" value="Genomic_DNA"/>
</dbReference>
<keyword evidence="1" id="KW-0812">Transmembrane</keyword>
<accession>A0AAW8DDB4</accession>
<dbReference type="Proteomes" id="UP001230951">
    <property type="component" value="Unassembled WGS sequence"/>
</dbReference>
<gene>
    <name evidence="3" type="ORF">J2S90_000346</name>
    <name evidence="4" type="ORF">J2S93_001357</name>
</gene>
<keyword evidence="5" id="KW-1185">Reference proteome</keyword>
<name>A0AAW8DDB4_9MICC</name>
<organism evidence="3 6">
    <name type="scientific">Arthrobacter bambusae</name>
    <dbReference type="NCBI Taxonomy" id="1338426"/>
    <lineage>
        <taxon>Bacteria</taxon>
        <taxon>Bacillati</taxon>
        <taxon>Actinomycetota</taxon>
        <taxon>Actinomycetes</taxon>
        <taxon>Micrococcales</taxon>
        <taxon>Micrococcaceae</taxon>
        <taxon>Arthrobacter</taxon>
    </lineage>
</organism>
<evidence type="ECO:0000313" key="3">
    <source>
        <dbReference type="EMBL" id="MDP9903406.1"/>
    </source>
</evidence>
<evidence type="ECO:0000313" key="5">
    <source>
        <dbReference type="Proteomes" id="UP001230951"/>
    </source>
</evidence>
<evidence type="ECO:0000313" key="6">
    <source>
        <dbReference type="Proteomes" id="UP001242995"/>
    </source>
</evidence>
<reference evidence="3 5" key="1">
    <citation type="submission" date="2023-07" db="EMBL/GenBank/DDBJ databases">
        <title>Sorghum-associated microbial communities from plants grown in Nebraska, USA.</title>
        <authorList>
            <person name="Schachtman D."/>
        </authorList>
    </citation>
    <scope>NUCLEOTIDE SEQUENCE</scope>
    <source>
        <strain evidence="3">DS1006</strain>
        <strain evidence="4 5">DS1016</strain>
    </source>
</reference>